<dbReference type="RefSeq" id="WP_091747124.1">
    <property type="nucleotide sequence ID" value="NZ_FODY01000012.1"/>
</dbReference>
<evidence type="ECO:0000256" key="1">
    <source>
        <dbReference type="SAM" id="Phobius"/>
    </source>
</evidence>
<organism evidence="2 3">
    <name type="scientific">Propionispora vibrioides</name>
    <dbReference type="NCBI Taxonomy" id="112903"/>
    <lineage>
        <taxon>Bacteria</taxon>
        <taxon>Bacillati</taxon>
        <taxon>Bacillota</taxon>
        <taxon>Negativicutes</taxon>
        <taxon>Selenomonadales</taxon>
        <taxon>Sporomusaceae</taxon>
        <taxon>Propionispora</taxon>
    </lineage>
</organism>
<keyword evidence="1" id="KW-1133">Transmembrane helix</keyword>
<accession>A0A1H8VPP8</accession>
<gene>
    <name evidence="2" type="ORF">SAMN04490178_11255</name>
</gene>
<dbReference type="OrthoDB" id="9776609at2"/>
<dbReference type="EMBL" id="FODY01000012">
    <property type="protein sequence ID" value="SEP17412.1"/>
    <property type="molecule type" value="Genomic_DNA"/>
</dbReference>
<dbReference type="PANTHER" id="PTHR34219">
    <property type="entry name" value="IRON-REGULATED INNER MEMBRANE PROTEIN-RELATED"/>
    <property type="match status" value="1"/>
</dbReference>
<name>A0A1H8VPP8_9FIRM</name>
<reference evidence="2 3" key="1">
    <citation type="submission" date="2016-10" db="EMBL/GenBank/DDBJ databases">
        <authorList>
            <person name="de Groot N.N."/>
        </authorList>
    </citation>
    <scope>NUCLEOTIDE SEQUENCE [LARGE SCALE GENOMIC DNA]</scope>
    <source>
        <strain evidence="2 3">DSM 13305</strain>
    </source>
</reference>
<feature type="transmembrane region" description="Helical" evidence="1">
    <location>
        <begin position="377"/>
        <end position="396"/>
    </location>
</feature>
<feature type="transmembrane region" description="Helical" evidence="1">
    <location>
        <begin position="408"/>
        <end position="428"/>
    </location>
</feature>
<keyword evidence="3" id="KW-1185">Reference proteome</keyword>
<dbReference type="PANTHER" id="PTHR34219:SF4">
    <property type="entry name" value="PEPSY DOMAIN-CONTAINING PROTEIN"/>
    <property type="match status" value="1"/>
</dbReference>
<protein>
    <submittedName>
        <fullName evidence="2">Uncharacterized iron-regulated membrane protein</fullName>
    </submittedName>
</protein>
<dbReference type="InterPro" id="IPR005625">
    <property type="entry name" value="PepSY-ass_TM"/>
</dbReference>
<dbReference type="AlphaFoldDB" id="A0A1H8VPP8"/>
<feature type="transmembrane region" description="Helical" evidence="1">
    <location>
        <begin position="139"/>
        <end position="161"/>
    </location>
</feature>
<feature type="transmembrane region" description="Helical" evidence="1">
    <location>
        <begin position="440"/>
        <end position="464"/>
    </location>
</feature>
<dbReference type="Pfam" id="PF03929">
    <property type="entry name" value="PepSY_TM"/>
    <property type="match status" value="1"/>
</dbReference>
<evidence type="ECO:0000313" key="3">
    <source>
        <dbReference type="Proteomes" id="UP000198847"/>
    </source>
</evidence>
<feature type="transmembrane region" description="Helical" evidence="1">
    <location>
        <begin position="470"/>
        <end position="490"/>
    </location>
</feature>
<keyword evidence="1" id="KW-0812">Transmembrane</keyword>
<dbReference type="Proteomes" id="UP000198847">
    <property type="component" value="Unassembled WGS sequence"/>
</dbReference>
<feature type="transmembrane region" description="Helical" evidence="1">
    <location>
        <begin position="334"/>
        <end position="356"/>
    </location>
</feature>
<sequence length="519" mass="57702">MTSLKANSLFRQGMSEFHTWFGLVFGWLLFVIFLTGTLSIFAQELTYWMEPEIRQAPATPLQSVASADKTLRQLAPTADMWMLELPQKRHPDLEVVWRKGNTQLERHLDPGTGRILPVRNTEGGEFFAHFHYELHSGKAGLWLVSLASAVMLAALVSGIVIRKQVFKEFFAFHWRKNWFSAHTMTGVLTLPFVALITYTGLTIVLFLLLPVPQVLYGSAWKGPALIASQNFDRPPVKQPGTLISLTSLLPQAEQELGQGKIAFVRVTHPGDRQAVVTFYRTVDDTVTAMSEKVSFDGVTGQLLGSQHTWTPAVTIYRTLVGLHVARFGGHLIPWLYFIAGLASCVMIATGLIFFTVKRRSRYLRSELTRITYRSIEALNITAVLGSSLACVGYLWGNRLLPTALTDRSSTEITVFFSLWFLSLLHACFRPSLQAWREQTGVFSLLCLGLPVINALTSHVGLIPSLSAGDWLTAGVDLTTLALGLASVIVFRQLTVRIRNTPAGSAATKQERLFSCKTYL</sequence>
<evidence type="ECO:0000313" key="2">
    <source>
        <dbReference type="EMBL" id="SEP17412.1"/>
    </source>
</evidence>
<dbReference type="STRING" id="112903.SAMN04490178_11255"/>
<proteinExistence type="predicted"/>
<feature type="transmembrane region" description="Helical" evidence="1">
    <location>
        <begin position="182"/>
        <end position="209"/>
    </location>
</feature>
<keyword evidence="1" id="KW-0472">Membrane</keyword>
<feature type="transmembrane region" description="Helical" evidence="1">
    <location>
        <begin position="20"/>
        <end position="42"/>
    </location>
</feature>